<keyword evidence="11" id="KW-0560">Oxidoreductase</keyword>
<evidence type="ECO:0000313" key="22">
    <source>
        <dbReference type="Proteomes" id="UP000011083"/>
    </source>
</evidence>
<feature type="transmembrane region" description="Helical" evidence="19">
    <location>
        <begin position="22"/>
        <end position="40"/>
    </location>
</feature>
<dbReference type="AlphaFoldDB" id="L8GZ51"/>
<dbReference type="FunFam" id="1.20.120.1630:FF:000002">
    <property type="entry name" value="Steroid 5 alpha-reductase 1"/>
    <property type="match status" value="1"/>
</dbReference>
<feature type="transmembrane region" description="Helical" evidence="19">
    <location>
        <begin position="126"/>
        <end position="143"/>
    </location>
</feature>
<evidence type="ECO:0000256" key="7">
    <source>
        <dbReference type="ARBA" id="ARBA00022824"/>
    </source>
</evidence>
<evidence type="ECO:0000256" key="8">
    <source>
        <dbReference type="ARBA" id="ARBA00022848"/>
    </source>
</evidence>
<evidence type="ECO:0000256" key="17">
    <source>
        <dbReference type="ARBA" id="ARBA00042579"/>
    </source>
</evidence>
<dbReference type="EC" id="1.3.1.22" evidence="4"/>
<dbReference type="KEGG" id="acan:ACA1_369650"/>
<dbReference type="VEuPathDB" id="AmoebaDB:ACA1_369650"/>
<evidence type="ECO:0000256" key="12">
    <source>
        <dbReference type="ARBA" id="ARBA00023098"/>
    </source>
</evidence>
<keyword evidence="13 19" id="KW-0472">Membrane</keyword>
<dbReference type="Proteomes" id="UP000011083">
    <property type="component" value="Unassembled WGS sequence"/>
</dbReference>
<keyword evidence="12" id="KW-0443">Lipid metabolism</keyword>
<evidence type="ECO:0000256" key="1">
    <source>
        <dbReference type="ARBA" id="ARBA00004477"/>
    </source>
</evidence>
<keyword evidence="10 19" id="KW-1133">Transmembrane helix</keyword>
<dbReference type="InterPro" id="IPR001104">
    <property type="entry name" value="3-oxo-5_a-steroid_4-DH_C"/>
</dbReference>
<name>L8GZ51_ACACF</name>
<proteinExistence type="inferred from homology"/>
<reference evidence="21 22" key="1">
    <citation type="journal article" date="2013" name="Genome Biol.">
        <title>Genome of Acanthamoeba castellanii highlights extensive lateral gene transfer and early evolution of tyrosine kinase signaling.</title>
        <authorList>
            <person name="Clarke M."/>
            <person name="Lohan A.J."/>
            <person name="Liu B."/>
            <person name="Lagkouvardos I."/>
            <person name="Roy S."/>
            <person name="Zafar N."/>
            <person name="Bertelli C."/>
            <person name="Schilde C."/>
            <person name="Kianianmomeni A."/>
            <person name="Burglin T.R."/>
            <person name="Frech C."/>
            <person name="Turcotte B."/>
            <person name="Kopec K.O."/>
            <person name="Synnott J.M."/>
            <person name="Choo C."/>
            <person name="Paponov I."/>
            <person name="Finkler A."/>
            <person name="Soon Heng Tan C."/>
            <person name="Hutchins A.P."/>
            <person name="Weinmeier T."/>
            <person name="Rattei T."/>
            <person name="Chu J.S."/>
            <person name="Gimenez G."/>
            <person name="Irimia M."/>
            <person name="Rigden D.J."/>
            <person name="Fitzpatrick D.A."/>
            <person name="Lorenzo-Morales J."/>
            <person name="Bateman A."/>
            <person name="Chiu C.H."/>
            <person name="Tang P."/>
            <person name="Hegemann P."/>
            <person name="Fromm H."/>
            <person name="Raoult D."/>
            <person name="Greub G."/>
            <person name="Miranda-Saavedra D."/>
            <person name="Chen N."/>
            <person name="Nash P."/>
            <person name="Ginger M.L."/>
            <person name="Horn M."/>
            <person name="Schaap P."/>
            <person name="Caler L."/>
            <person name="Loftus B."/>
        </authorList>
    </citation>
    <scope>NUCLEOTIDE SEQUENCE [LARGE SCALE GENOMIC DNA]</scope>
    <source>
        <strain evidence="21 22">Neff</strain>
    </source>
</reference>
<evidence type="ECO:0000256" key="11">
    <source>
        <dbReference type="ARBA" id="ARBA00023002"/>
    </source>
</evidence>
<dbReference type="EMBL" id="KB007960">
    <property type="protein sequence ID" value="ELR18222.1"/>
    <property type="molecule type" value="Genomic_DNA"/>
</dbReference>
<dbReference type="PIRSF" id="PIRSF015596">
    <property type="entry name" value="5_alpha-SR2"/>
    <property type="match status" value="1"/>
</dbReference>
<gene>
    <name evidence="21" type="ORF">ACA1_369650</name>
</gene>
<evidence type="ECO:0000256" key="15">
    <source>
        <dbReference type="ARBA" id="ARBA00039428"/>
    </source>
</evidence>
<comment type="function">
    <text evidence="14">Converts testosterone into 5-alpha-dihydrotestosterone and progesterone or corticosterone into their corresponding 5-alpha-3-oxosteroids. It plays a central role in sexual differentiation and androgen physiology.</text>
</comment>
<sequence>MAAEAASGPVMVPWLGIDEETFLQWAGYIMIGSGLVTFVASQATRAPYGRYSHEAGNMYGPPVPARLAWMLQECPSVFVPLICLLFGSEASLAGLVNCVLVGLFLVHYIQRSFVFPFLIRGGKPTPAVLVLMAFVFCLGNGYMQGRYHTRYAVYADDWVYDPRFIVGIVLFFAGMFINIQADSILRNLRKPGETAYKIPRGGMFEYVSGANFFGEILEWTGFALASWSVVAFAFAFFTFSNTGPRGVQHHQWYQKKFNDYPKTRKGVIPFVW</sequence>
<dbReference type="OMA" id="PHYALEW"/>
<dbReference type="GO" id="GO:0005789">
    <property type="term" value="C:endoplasmic reticulum membrane"/>
    <property type="evidence" value="ECO:0007669"/>
    <property type="project" value="UniProtKB-SubCell"/>
</dbReference>
<keyword evidence="7" id="KW-0256">Endoplasmic reticulum</keyword>
<dbReference type="PANTHER" id="PTHR10556:SF57">
    <property type="entry name" value="3-OXO-5-ALPHA-STEROID 4-DEHYDROGENASE 1"/>
    <property type="match status" value="1"/>
</dbReference>
<evidence type="ECO:0000256" key="6">
    <source>
        <dbReference type="ARBA" id="ARBA00022782"/>
    </source>
</evidence>
<evidence type="ECO:0000256" key="5">
    <source>
        <dbReference type="ARBA" id="ARBA00022692"/>
    </source>
</evidence>
<accession>L8GZ51</accession>
<protein>
    <recommendedName>
        <fullName evidence="15">3-oxo-5-alpha-steroid 4-dehydrogenase 1</fullName>
        <ecNumber evidence="4">1.3.1.22</ecNumber>
    </recommendedName>
    <alternativeName>
        <fullName evidence="16">SR type 1</fullName>
    </alternativeName>
    <alternativeName>
        <fullName evidence="17">Steroid 5-alpha-reductase 1</fullName>
    </alternativeName>
</protein>
<dbReference type="PANTHER" id="PTHR10556">
    <property type="entry name" value="3-OXO-5-ALPHA-STEROID 4-DEHYDROGENASE"/>
    <property type="match status" value="1"/>
</dbReference>
<evidence type="ECO:0000256" key="16">
    <source>
        <dbReference type="ARBA" id="ARBA00041664"/>
    </source>
</evidence>
<comment type="subcellular location">
    <subcellularLocation>
        <location evidence="1">Endoplasmic reticulum membrane</location>
        <topology evidence="1">Multi-pass membrane protein</topology>
    </subcellularLocation>
    <subcellularLocation>
        <location evidence="2">Microsome membrane</location>
    </subcellularLocation>
</comment>
<evidence type="ECO:0000256" key="9">
    <source>
        <dbReference type="ARBA" id="ARBA00022857"/>
    </source>
</evidence>
<evidence type="ECO:0000313" key="21">
    <source>
        <dbReference type="EMBL" id="ELR18222.1"/>
    </source>
</evidence>
<dbReference type="RefSeq" id="XP_004340242.1">
    <property type="nucleotide sequence ID" value="XM_004340194.1"/>
</dbReference>
<keyword evidence="22" id="KW-1185">Reference proteome</keyword>
<dbReference type="GeneID" id="14919045"/>
<feature type="transmembrane region" description="Helical" evidence="19">
    <location>
        <begin position="164"/>
        <end position="181"/>
    </location>
</feature>
<keyword evidence="8" id="KW-0492">Microsome</keyword>
<evidence type="ECO:0000256" key="3">
    <source>
        <dbReference type="ARBA" id="ARBA00007742"/>
    </source>
</evidence>
<feature type="transmembrane region" description="Helical" evidence="19">
    <location>
        <begin position="77"/>
        <end position="106"/>
    </location>
</feature>
<comment type="catalytic activity">
    <reaction evidence="18">
        <text>androst-4-ene-3,17-dione + NADPH + H(+) = 5alpha-androstan-3,17-dione + NADP(+)</text>
        <dbReference type="Rhea" id="RHEA:50816"/>
        <dbReference type="ChEBI" id="CHEBI:15378"/>
        <dbReference type="ChEBI" id="CHEBI:15994"/>
        <dbReference type="ChEBI" id="CHEBI:16422"/>
        <dbReference type="ChEBI" id="CHEBI:57783"/>
        <dbReference type="ChEBI" id="CHEBI:58349"/>
    </reaction>
    <physiologicalReaction direction="left-to-right" evidence="18">
        <dbReference type="Rhea" id="RHEA:50817"/>
    </physiologicalReaction>
</comment>
<keyword evidence="5 19" id="KW-0812">Transmembrane</keyword>
<organism evidence="21 22">
    <name type="scientific">Acanthamoeba castellanii (strain ATCC 30010 / Neff)</name>
    <dbReference type="NCBI Taxonomy" id="1257118"/>
    <lineage>
        <taxon>Eukaryota</taxon>
        <taxon>Amoebozoa</taxon>
        <taxon>Discosea</taxon>
        <taxon>Longamoebia</taxon>
        <taxon>Centramoebida</taxon>
        <taxon>Acanthamoebidae</taxon>
        <taxon>Acanthamoeba</taxon>
    </lineage>
</organism>
<dbReference type="InterPro" id="IPR039357">
    <property type="entry name" value="SRD5A/TECR"/>
</dbReference>
<dbReference type="PROSITE" id="PS50244">
    <property type="entry name" value="S5A_REDUCTASE"/>
    <property type="match status" value="1"/>
</dbReference>
<evidence type="ECO:0000256" key="14">
    <source>
        <dbReference type="ARBA" id="ARBA00037789"/>
    </source>
</evidence>
<dbReference type="OrthoDB" id="5788137at2759"/>
<evidence type="ECO:0000256" key="13">
    <source>
        <dbReference type="ARBA" id="ARBA00023136"/>
    </source>
</evidence>
<evidence type="ECO:0000256" key="2">
    <source>
        <dbReference type="ARBA" id="ARBA00004524"/>
    </source>
</evidence>
<comment type="similarity">
    <text evidence="3">Belongs to the steroid 5-alpha reductase family.</text>
</comment>
<dbReference type="Pfam" id="PF02544">
    <property type="entry name" value="Steroid_dh"/>
    <property type="match status" value="1"/>
</dbReference>
<evidence type="ECO:0000259" key="20">
    <source>
        <dbReference type="Pfam" id="PF02544"/>
    </source>
</evidence>
<dbReference type="InterPro" id="IPR016636">
    <property type="entry name" value="3-oxo-5-alpha-steroid_4-DH"/>
</dbReference>
<keyword evidence="9" id="KW-0521">NADP</keyword>
<evidence type="ECO:0000256" key="18">
    <source>
        <dbReference type="ARBA" id="ARBA00049166"/>
    </source>
</evidence>
<dbReference type="Gene3D" id="1.20.120.1630">
    <property type="match status" value="1"/>
</dbReference>
<evidence type="ECO:0000256" key="10">
    <source>
        <dbReference type="ARBA" id="ARBA00022989"/>
    </source>
</evidence>
<feature type="transmembrane region" description="Helical" evidence="19">
    <location>
        <begin position="219"/>
        <end position="239"/>
    </location>
</feature>
<evidence type="ECO:0000256" key="19">
    <source>
        <dbReference type="SAM" id="Phobius"/>
    </source>
</evidence>
<evidence type="ECO:0000256" key="4">
    <source>
        <dbReference type="ARBA" id="ARBA00012049"/>
    </source>
</evidence>
<keyword evidence="6" id="KW-0221">Differentiation</keyword>
<dbReference type="GO" id="GO:0047751">
    <property type="term" value="F:3-oxo-5-alpha-steroid 4-dehydrogenase (NADP+) activity"/>
    <property type="evidence" value="ECO:0007669"/>
    <property type="project" value="UniProtKB-EC"/>
</dbReference>
<feature type="domain" description="3-oxo-5-alpha-steroid 4-dehydrogenase C-terminal" evidence="20">
    <location>
        <begin position="124"/>
        <end position="272"/>
    </location>
</feature>
<dbReference type="GO" id="GO:0006694">
    <property type="term" value="P:steroid biosynthetic process"/>
    <property type="evidence" value="ECO:0007669"/>
    <property type="project" value="TreeGrafter"/>
</dbReference>
<dbReference type="GO" id="GO:0030154">
    <property type="term" value="P:cell differentiation"/>
    <property type="evidence" value="ECO:0007669"/>
    <property type="project" value="UniProtKB-KW"/>
</dbReference>